<organism evidence="2 3">
    <name type="scientific">Liparis tanakae</name>
    <name type="common">Tanaka's snailfish</name>
    <dbReference type="NCBI Taxonomy" id="230148"/>
    <lineage>
        <taxon>Eukaryota</taxon>
        <taxon>Metazoa</taxon>
        <taxon>Chordata</taxon>
        <taxon>Craniata</taxon>
        <taxon>Vertebrata</taxon>
        <taxon>Euteleostomi</taxon>
        <taxon>Actinopterygii</taxon>
        <taxon>Neopterygii</taxon>
        <taxon>Teleostei</taxon>
        <taxon>Neoteleostei</taxon>
        <taxon>Acanthomorphata</taxon>
        <taxon>Eupercaria</taxon>
        <taxon>Perciformes</taxon>
        <taxon>Cottioidei</taxon>
        <taxon>Cottales</taxon>
        <taxon>Liparidae</taxon>
        <taxon>Liparis</taxon>
    </lineage>
</organism>
<evidence type="ECO:0000313" key="3">
    <source>
        <dbReference type="Proteomes" id="UP000314294"/>
    </source>
</evidence>
<keyword evidence="3" id="KW-1185">Reference proteome</keyword>
<dbReference type="Proteomes" id="UP000314294">
    <property type="component" value="Unassembled WGS sequence"/>
</dbReference>
<reference evidence="2 3" key="1">
    <citation type="submission" date="2019-03" db="EMBL/GenBank/DDBJ databases">
        <title>First draft genome of Liparis tanakae, snailfish: a comprehensive survey of snailfish specific genes.</title>
        <authorList>
            <person name="Kim W."/>
            <person name="Song I."/>
            <person name="Jeong J.-H."/>
            <person name="Kim D."/>
            <person name="Kim S."/>
            <person name="Ryu S."/>
            <person name="Song J.Y."/>
            <person name="Lee S.K."/>
        </authorList>
    </citation>
    <scope>NUCLEOTIDE SEQUENCE [LARGE SCALE GENOMIC DNA]</scope>
    <source>
        <tissue evidence="2">Muscle</tissue>
    </source>
</reference>
<dbReference type="EMBL" id="SRLO01016972">
    <property type="protein sequence ID" value="TNN23909.1"/>
    <property type="molecule type" value="Genomic_DNA"/>
</dbReference>
<feature type="compositionally biased region" description="Basic and acidic residues" evidence="1">
    <location>
        <begin position="1"/>
        <end position="11"/>
    </location>
</feature>
<feature type="compositionally biased region" description="Basic and acidic residues" evidence="1">
    <location>
        <begin position="39"/>
        <end position="48"/>
    </location>
</feature>
<sequence>MTSSRGEEAPSRGRGVSIRHDATPAERPVAAGAGGTSGGRRDAALAPC</sequence>
<evidence type="ECO:0000313" key="2">
    <source>
        <dbReference type="EMBL" id="TNN23909.1"/>
    </source>
</evidence>
<accession>A0A4Z2E569</accession>
<feature type="region of interest" description="Disordered" evidence="1">
    <location>
        <begin position="1"/>
        <end position="48"/>
    </location>
</feature>
<evidence type="ECO:0000256" key="1">
    <source>
        <dbReference type="SAM" id="MobiDB-lite"/>
    </source>
</evidence>
<proteinExistence type="predicted"/>
<name>A0A4Z2E569_9TELE</name>
<protein>
    <submittedName>
        <fullName evidence="2">Uncharacterized protein</fullName>
    </submittedName>
</protein>
<gene>
    <name evidence="2" type="ORF">EYF80_065968</name>
</gene>
<comment type="caution">
    <text evidence="2">The sequence shown here is derived from an EMBL/GenBank/DDBJ whole genome shotgun (WGS) entry which is preliminary data.</text>
</comment>
<dbReference type="AlphaFoldDB" id="A0A4Z2E569"/>